<gene>
    <name evidence="1" type="ORF">L1987_20609</name>
</gene>
<dbReference type="Proteomes" id="UP001056120">
    <property type="component" value="Linkage Group LG07"/>
</dbReference>
<reference evidence="1 2" key="2">
    <citation type="journal article" date="2022" name="Mol. Ecol. Resour.">
        <title>The genomes of chicory, endive, great burdock and yacon provide insights into Asteraceae paleo-polyploidization history and plant inulin production.</title>
        <authorList>
            <person name="Fan W."/>
            <person name="Wang S."/>
            <person name="Wang H."/>
            <person name="Wang A."/>
            <person name="Jiang F."/>
            <person name="Liu H."/>
            <person name="Zhao H."/>
            <person name="Xu D."/>
            <person name="Zhang Y."/>
        </authorList>
    </citation>
    <scope>NUCLEOTIDE SEQUENCE [LARGE SCALE GENOMIC DNA]</scope>
    <source>
        <strain evidence="2">cv. Yunnan</strain>
        <tissue evidence="1">Leaves</tissue>
    </source>
</reference>
<protein>
    <submittedName>
        <fullName evidence="1">Uncharacterized protein</fullName>
    </submittedName>
</protein>
<organism evidence="1 2">
    <name type="scientific">Smallanthus sonchifolius</name>
    <dbReference type="NCBI Taxonomy" id="185202"/>
    <lineage>
        <taxon>Eukaryota</taxon>
        <taxon>Viridiplantae</taxon>
        <taxon>Streptophyta</taxon>
        <taxon>Embryophyta</taxon>
        <taxon>Tracheophyta</taxon>
        <taxon>Spermatophyta</taxon>
        <taxon>Magnoliopsida</taxon>
        <taxon>eudicotyledons</taxon>
        <taxon>Gunneridae</taxon>
        <taxon>Pentapetalae</taxon>
        <taxon>asterids</taxon>
        <taxon>campanulids</taxon>
        <taxon>Asterales</taxon>
        <taxon>Asteraceae</taxon>
        <taxon>Asteroideae</taxon>
        <taxon>Heliantheae alliance</taxon>
        <taxon>Millerieae</taxon>
        <taxon>Smallanthus</taxon>
    </lineage>
</organism>
<sequence length="122" mass="13949">MPRNAKEAKTEQGDRPIRTSSLTEEKMISFNVDDMNDVLDPHYDGLAREVLEANEQDVKEVSQDTENPDAKILVGSNIPEDIEKDILNFLKGRKATFAWKHEDITGISRYIMKETFAPERNP</sequence>
<dbReference type="EMBL" id="CM042024">
    <property type="protein sequence ID" value="KAI3810936.1"/>
    <property type="molecule type" value="Genomic_DNA"/>
</dbReference>
<accession>A0ACB9ISY1</accession>
<evidence type="ECO:0000313" key="2">
    <source>
        <dbReference type="Proteomes" id="UP001056120"/>
    </source>
</evidence>
<proteinExistence type="predicted"/>
<keyword evidence="2" id="KW-1185">Reference proteome</keyword>
<evidence type="ECO:0000313" key="1">
    <source>
        <dbReference type="EMBL" id="KAI3810936.1"/>
    </source>
</evidence>
<reference evidence="2" key="1">
    <citation type="journal article" date="2022" name="Mol. Ecol. Resour.">
        <title>The genomes of chicory, endive, great burdock and yacon provide insights into Asteraceae palaeo-polyploidization history and plant inulin production.</title>
        <authorList>
            <person name="Fan W."/>
            <person name="Wang S."/>
            <person name="Wang H."/>
            <person name="Wang A."/>
            <person name="Jiang F."/>
            <person name="Liu H."/>
            <person name="Zhao H."/>
            <person name="Xu D."/>
            <person name="Zhang Y."/>
        </authorList>
    </citation>
    <scope>NUCLEOTIDE SEQUENCE [LARGE SCALE GENOMIC DNA]</scope>
    <source>
        <strain evidence="2">cv. Yunnan</strain>
    </source>
</reference>
<comment type="caution">
    <text evidence="1">The sequence shown here is derived from an EMBL/GenBank/DDBJ whole genome shotgun (WGS) entry which is preliminary data.</text>
</comment>
<name>A0ACB9ISY1_9ASTR</name>